<sequence>MTAEVRRGTHRFQTREQGRSTWHSFSFGSHYDPENVAFGPLVCHDEHLLRGGQGFPDHPHRDVEIVTWVLSGAIEHAGGPAGADGDRGVVRPGQVQVLWSGDGVTHAEIAEPGAGPTRFVQAWLRPEPAPDAAPERSVADTDPGRHRLVPVASATDTDAAVLLRTPGASLWVARLDRGDTVRLPDAARLHVFVARGALTRSSLAEPLSAGDAFRISDQPGPEVTAAAETELLVWSFA</sequence>
<dbReference type="Gene3D" id="2.60.120.10">
    <property type="entry name" value="Jelly Rolls"/>
    <property type="match status" value="2"/>
</dbReference>
<dbReference type="Pfam" id="PF02678">
    <property type="entry name" value="Pirin"/>
    <property type="match status" value="1"/>
</dbReference>
<evidence type="ECO:0000313" key="5">
    <source>
        <dbReference type="EMBL" id="MFC5176374.1"/>
    </source>
</evidence>
<evidence type="ECO:0000256" key="1">
    <source>
        <dbReference type="ARBA" id="ARBA00008416"/>
    </source>
</evidence>
<feature type="domain" description="Pirin N-terminal" evidence="3">
    <location>
        <begin position="14"/>
        <end position="124"/>
    </location>
</feature>
<accession>A0ABW0BGD0</accession>
<dbReference type="Proteomes" id="UP001596087">
    <property type="component" value="Unassembled WGS sequence"/>
</dbReference>
<dbReference type="EMBL" id="JBHSKD010000007">
    <property type="protein sequence ID" value="MFC5176374.1"/>
    <property type="molecule type" value="Genomic_DNA"/>
</dbReference>
<evidence type="ECO:0000313" key="6">
    <source>
        <dbReference type="Proteomes" id="UP001596087"/>
    </source>
</evidence>
<dbReference type="PIRSF" id="PIRSF006232">
    <property type="entry name" value="Pirin"/>
    <property type="match status" value="1"/>
</dbReference>
<protein>
    <submittedName>
        <fullName evidence="5">Pirin family protein</fullName>
    </submittedName>
</protein>
<dbReference type="InterPro" id="IPR041602">
    <property type="entry name" value="Quercetinase_C"/>
</dbReference>
<evidence type="ECO:0000259" key="4">
    <source>
        <dbReference type="Pfam" id="PF17954"/>
    </source>
</evidence>
<comment type="caution">
    <text evidence="5">The sequence shown here is derived from an EMBL/GenBank/DDBJ whole genome shotgun (WGS) entry which is preliminary data.</text>
</comment>
<name>A0ABW0BGD0_9ACTN</name>
<reference evidence="6" key="1">
    <citation type="journal article" date="2019" name="Int. J. Syst. Evol. Microbiol.">
        <title>The Global Catalogue of Microorganisms (GCM) 10K type strain sequencing project: providing services to taxonomists for standard genome sequencing and annotation.</title>
        <authorList>
            <consortium name="The Broad Institute Genomics Platform"/>
            <consortium name="The Broad Institute Genome Sequencing Center for Infectious Disease"/>
            <person name="Wu L."/>
            <person name="Ma J."/>
        </authorList>
    </citation>
    <scope>NUCLEOTIDE SEQUENCE [LARGE SCALE GENOMIC DNA]</scope>
    <source>
        <strain evidence="6">DFY41</strain>
    </source>
</reference>
<dbReference type="SUPFAM" id="SSF51182">
    <property type="entry name" value="RmlC-like cupins"/>
    <property type="match status" value="1"/>
</dbReference>
<dbReference type="Pfam" id="PF17954">
    <property type="entry name" value="Pirin_C_2"/>
    <property type="match status" value="1"/>
</dbReference>
<proteinExistence type="inferred from homology"/>
<dbReference type="InterPro" id="IPR003829">
    <property type="entry name" value="Pirin_N_dom"/>
</dbReference>
<keyword evidence="6" id="KW-1185">Reference proteome</keyword>
<comment type="similarity">
    <text evidence="1 2">Belongs to the pirin family.</text>
</comment>
<evidence type="ECO:0000256" key="2">
    <source>
        <dbReference type="RuleBase" id="RU003457"/>
    </source>
</evidence>
<dbReference type="PANTHER" id="PTHR43212">
    <property type="entry name" value="QUERCETIN 2,3-DIOXYGENASE"/>
    <property type="match status" value="1"/>
</dbReference>
<gene>
    <name evidence="5" type="ORF">ACFPGP_06810</name>
</gene>
<dbReference type="InterPro" id="IPR011051">
    <property type="entry name" value="RmlC_Cupin_sf"/>
</dbReference>
<feature type="domain" description="Quercetin 2,3-dioxygenase C-terminal cupin" evidence="4">
    <location>
        <begin position="151"/>
        <end position="233"/>
    </location>
</feature>
<dbReference type="InterPro" id="IPR012093">
    <property type="entry name" value="Pirin"/>
</dbReference>
<dbReference type="PANTHER" id="PTHR43212:SF3">
    <property type="entry name" value="QUERCETIN 2,3-DIOXYGENASE"/>
    <property type="match status" value="1"/>
</dbReference>
<evidence type="ECO:0000259" key="3">
    <source>
        <dbReference type="Pfam" id="PF02678"/>
    </source>
</evidence>
<dbReference type="RefSeq" id="WP_378588643.1">
    <property type="nucleotide sequence ID" value="NZ_JBHSKD010000007.1"/>
</dbReference>
<dbReference type="InterPro" id="IPR014710">
    <property type="entry name" value="RmlC-like_jellyroll"/>
</dbReference>
<organism evidence="5 6">
    <name type="scientific">Nocardioides taihuensis</name>
    <dbReference type="NCBI Taxonomy" id="1835606"/>
    <lineage>
        <taxon>Bacteria</taxon>
        <taxon>Bacillati</taxon>
        <taxon>Actinomycetota</taxon>
        <taxon>Actinomycetes</taxon>
        <taxon>Propionibacteriales</taxon>
        <taxon>Nocardioidaceae</taxon>
        <taxon>Nocardioides</taxon>
    </lineage>
</organism>